<gene>
    <name evidence="1" type="ORF">FIBSPDRAFT_847905</name>
</gene>
<evidence type="ECO:0000313" key="2">
    <source>
        <dbReference type="Proteomes" id="UP000076532"/>
    </source>
</evidence>
<reference evidence="1 2" key="1">
    <citation type="journal article" date="2016" name="Mol. Biol. Evol.">
        <title>Comparative Genomics of Early-Diverging Mushroom-Forming Fungi Provides Insights into the Origins of Lignocellulose Decay Capabilities.</title>
        <authorList>
            <person name="Nagy L.G."/>
            <person name="Riley R."/>
            <person name="Tritt A."/>
            <person name="Adam C."/>
            <person name="Daum C."/>
            <person name="Floudas D."/>
            <person name="Sun H."/>
            <person name="Yadav J.S."/>
            <person name="Pangilinan J."/>
            <person name="Larsson K.H."/>
            <person name="Matsuura K."/>
            <person name="Barry K."/>
            <person name="Labutti K."/>
            <person name="Kuo R."/>
            <person name="Ohm R.A."/>
            <person name="Bhattacharya S.S."/>
            <person name="Shirouzu T."/>
            <person name="Yoshinaga Y."/>
            <person name="Martin F.M."/>
            <person name="Grigoriev I.V."/>
            <person name="Hibbett D.S."/>
        </authorList>
    </citation>
    <scope>NUCLEOTIDE SEQUENCE [LARGE SCALE GENOMIC DNA]</scope>
    <source>
        <strain evidence="1 2">CBS 109695</strain>
    </source>
</reference>
<proteinExistence type="predicted"/>
<dbReference type="Proteomes" id="UP000076532">
    <property type="component" value="Unassembled WGS sequence"/>
</dbReference>
<keyword evidence="2" id="KW-1185">Reference proteome</keyword>
<sequence>MPAPAASSSSSTYHVHNSCTSASNADFYAVARDLERRLSSLRTFLDAAHELLARAKLPCSEFKRCSREIVDLIETGRETLIRAGIKLYRFTSCPPGLLPYKSVYFGLLTVLRHNRHNIEPRIRGTFSFHPTANLCYIATATLLILCETNHRPCSAAAVRAVDPLRNHALGA</sequence>
<protein>
    <submittedName>
        <fullName evidence="1">Uncharacterized protein</fullName>
    </submittedName>
</protein>
<dbReference type="EMBL" id="KV417483">
    <property type="protein sequence ID" value="KZP33274.1"/>
    <property type="molecule type" value="Genomic_DNA"/>
</dbReference>
<name>A0A166W156_9AGAM</name>
<dbReference type="AlphaFoldDB" id="A0A166W156"/>
<evidence type="ECO:0000313" key="1">
    <source>
        <dbReference type="EMBL" id="KZP33274.1"/>
    </source>
</evidence>
<dbReference type="OrthoDB" id="2793736at2759"/>
<accession>A0A166W156</accession>
<organism evidence="1 2">
    <name type="scientific">Athelia psychrophila</name>
    <dbReference type="NCBI Taxonomy" id="1759441"/>
    <lineage>
        <taxon>Eukaryota</taxon>
        <taxon>Fungi</taxon>
        <taxon>Dikarya</taxon>
        <taxon>Basidiomycota</taxon>
        <taxon>Agaricomycotina</taxon>
        <taxon>Agaricomycetes</taxon>
        <taxon>Agaricomycetidae</taxon>
        <taxon>Atheliales</taxon>
        <taxon>Atheliaceae</taxon>
        <taxon>Athelia</taxon>
    </lineage>
</organism>